<name>A0A2P2ILF8_RHIMU</name>
<accession>A0A2P2ILF8</accession>
<protein>
    <submittedName>
        <fullName evidence="1">Uncharacterized protein</fullName>
    </submittedName>
</protein>
<reference evidence="1" key="1">
    <citation type="submission" date="2018-02" db="EMBL/GenBank/DDBJ databases">
        <title>Rhizophora mucronata_Transcriptome.</title>
        <authorList>
            <person name="Meera S.P."/>
            <person name="Sreeshan A."/>
            <person name="Augustine A."/>
        </authorList>
    </citation>
    <scope>NUCLEOTIDE SEQUENCE</scope>
    <source>
        <tissue evidence="1">Leaf</tissue>
    </source>
</reference>
<evidence type="ECO:0000313" key="1">
    <source>
        <dbReference type="EMBL" id="MBW82059.1"/>
    </source>
</evidence>
<organism evidence="1">
    <name type="scientific">Rhizophora mucronata</name>
    <name type="common">Asiatic mangrove</name>
    <dbReference type="NCBI Taxonomy" id="61149"/>
    <lineage>
        <taxon>Eukaryota</taxon>
        <taxon>Viridiplantae</taxon>
        <taxon>Streptophyta</taxon>
        <taxon>Embryophyta</taxon>
        <taxon>Tracheophyta</taxon>
        <taxon>Spermatophyta</taxon>
        <taxon>Magnoliopsida</taxon>
        <taxon>eudicotyledons</taxon>
        <taxon>Gunneridae</taxon>
        <taxon>Pentapetalae</taxon>
        <taxon>rosids</taxon>
        <taxon>fabids</taxon>
        <taxon>Malpighiales</taxon>
        <taxon>Rhizophoraceae</taxon>
        <taxon>Rhizophora</taxon>
    </lineage>
</organism>
<sequence length="71" mass="8360">MKGIPRLLHPCPFLVCYHLPHSNDCNKYSQDQKIQACMHSYSLTNMHSPDHALFQHEYNLQAYELFLQKSP</sequence>
<proteinExistence type="predicted"/>
<dbReference type="AlphaFoldDB" id="A0A2P2ILF8"/>
<dbReference type="EMBL" id="GGEC01001576">
    <property type="protein sequence ID" value="MBW82059.1"/>
    <property type="molecule type" value="Transcribed_RNA"/>
</dbReference>